<dbReference type="Pfam" id="PF25967">
    <property type="entry name" value="RND-MFP_C"/>
    <property type="match status" value="1"/>
</dbReference>
<feature type="domain" description="Multidrug resistance protein MdtA-like barrel-sandwich hybrid" evidence="4">
    <location>
        <begin position="67"/>
        <end position="189"/>
    </location>
</feature>
<keyword evidence="7" id="KW-1185">Reference proteome</keyword>
<dbReference type="Gene3D" id="2.40.50.100">
    <property type="match status" value="1"/>
</dbReference>
<comment type="caution">
    <text evidence="6">The sequence shown here is derived from an EMBL/GenBank/DDBJ whole genome shotgun (WGS) entry which is preliminary data.</text>
</comment>
<dbReference type="GO" id="GO:0015562">
    <property type="term" value="F:efflux transmembrane transporter activity"/>
    <property type="evidence" value="ECO:0007669"/>
    <property type="project" value="TreeGrafter"/>
</dbReference>
<evidence type="ECO:0000259" key="5">
    <source>
        <dbReference type="Pfam" id="PF25967"/>
    </source>
</evidence>
<accession>A0A9X3AVZ0</accession>
<dbReference type="PANTHER" id="PTHR30469">
    <property type="entry name" value="MULTIDRUG RESISTANCE PROTEIN MDTA"/>
    <property type="match status" value="1"/>
</dbReference>
<dbReference type="Pfam" id="PF25917">
    <property type="entry name" value="BSH_RND"/>
    <property type="match status" value="1"/>
</dbReference>
<evidence type="ECO:0000256" key="2">
    <source>
        <dbReference type="ARBA" id="ARBA00009477"/>
    </source>
</evidence>
<sequence>MNTFLSKNNHLKSFLIIALASFATGCDKQINTVTTDTSFSRPAMIEEIAASDVSGLSFTGLVRAAQRVELSFKVAGKIAKINAQEGVAVNQGQLLAELDDYEQKIALSSAKTQFSKAEADYQRGLSIYNSTQAISKSDLEKLKTERDLAKNKFNSAIEALEHTKIKAPFSGVITKKLMNEFSVVQPNQMIFILQNLNDLEVVIDVPSKLFAEGSRNKNAVGHIEGLNDIDFPLYYKYFTLESEQLTQTYNVILGFSDLKNQNVLPGMSINVTPEANSTDAMQISLPLSAISPDNMGKKYVWLVDMDSKVTKKMVETGTLLGDRIIITSGLQPQDKVVIAGVNSLKEGDMVRPLDSEGAK</sequence>
<dbReference type="NCBIfam" id="TIGR01730">
    <property type="entry name" value="RND_mfp"/>
    <property type="match status" value="1"/>
</dbReference>
<evidence type="ECO:0000313" key="7">
    <source>
        <dbReference type="Proteomes" id="UP001155604"/>
    </source>
</evidence>
<dbReference type="Gene3D" id="1.10.287.470">
    <property type="entry name" value="Helix hairpin bin"/>
    <property type="match status" value="1"/>
</dbReference>
<proteinExistence type="inferred from homology"/>
<keyword evidence="3" id="KW-0813">Transport</keyword>
<dbReference type="InterPro" id="IPR058625">
    <property type="entry name" value="MdtA-like_BSH"/>
</dbReference>
<dbReference type="InterPro" id="IPR006143">
    <property type="entry name" value="RND_pump_MFP"/>
</dbReference>
<evidence type="ECO:0000259" key="4">
    <source>
        <dbReference type="Pfam" id="PF25917"/>
    </source>
</evidence>
<comment type="similarity">
    <text evidence="2">Belongs to the membrane fusion protein (MFP) (TC 8.A.1) family.</text>
</comment>
<dbReference type="PROSITE" id="PS51257">
    <property type="entry name" value="PROKAR_LIPOPROTEIN"/>
    <property type="match status" value="1"/>
</dbReference>
<gene>
    <name evidence="6" type="ORF">NE536_21825</name>
</gene>
<dbReference type="GO" id="GO:1990281">
    <property type="term" value="C:efflux pump complex"/>
    <property type="evidence" value="ECO:0007669"/>
    <property type="project" value="TreeGrafter"/>
</dbReference>
<dbReference type="Proteomes" id="UP001155604">
    <property type="component" value="Unassembled WGS sequence"/>
</dbReference>
<dbReference type="PANTHER" id="PTHR30469:SF20">
    <property type="entry name" value="EFFLUX RND TRANSPORTER PERIPLASMIC ADAPTOR SUBUNIT"/>
    <property type="match status" value="1"/>
</dbReference>
<name>A0A9X3AVZ0_9GAMM</name>
<dbReference type="InterPro" id="IPR058627">
    <property type="entry name" value="MdtA-like_C"/>
</dbReference>
<dbReference type="AlphaFoldDB" id="A0A9X3AVZ0"/>
<evidence type="ECO:0000313" key="6">
    <source>
        <dbReference type="EMBL" id="MCT7947987.1"/>
    </source>
</evidence>
<feature type="domain" description="Multidrug resistance protein MdtA-like C-terminal permuted SH3" evidence="5">
    <location>
        <begin position="285"/>
        <end position="341"/>
    </location>
</feature>
<dbReference type="EMBL" id="JAMTCC010000070">
    <property type="protein sequence ID" value="MCT7947987.1"/>
    <property type="molecule type" value="Genomic_DNA"/>
</dbReference>
<dbReference type="Gene3D" id="2.40.30.170">
    <property type="match status" value="1"/>
</dbReference>
<evidence type="ECO:0000256" key="1">
    <source>
        <dbReference type="ARBA" id="ARBA00004196"/>
    </source>
</evidence>
<evidence type="ECO:0000256" key="3">
    <source>
        <dbReference type="ARBA" id="ARBA00022448"/>
    </source>
</evidence>
<comment type="subcellular location">
    <subcellularLocation>
        <location evidence="1">Cell envelope</location>
    </subcellularLocation>
</comment>
<reference evidence="6" key="1">
    <citation type="journal article" date="2023" name="Int. J. Syst. Evol. Microbiol.">
        <title>&lt;i&gt;Shewanella septentrionalis&lt;/i&gt; sp. nov. and &lt;i&gt;Shewanella holmiensis&lt;/i&gt; sp. nov., isolated from Baltic Sea water and sediments.</title>
        <authorList>
            <person name="Martin-Rodriguez A.J."/>
            <person name="Thorell K."/>
            <person name="Joffre E."/>
            <person name="Jensie-Markopoulos S."/>
            <person name="Moore E.R.B."/>
            <person name="Sjoling A."/>
        </authorList>
    </citation>
    <scope>NUCLEOTIDE SEQUENCE</scope>
    <source>
        <strain evidence="6">SP1W3</strain>
    </source>
</reference>
<dbReference type="SUPFAM" id="SSF111369">
    <property type="entry name" value="HlyD-like secretion proteins"/>
    <property type="match status" value="1"/>
</dbReference>
<dbReference type="RefSeq" id="WP_261274006.1">
    <property type="nucleotide sequence ID" value="NZ_JAMTCC010000070.1"/>
</dbReference>
<dbReference type="Gene3D" id="2.40.420.20">
    <property type="match status" value="1"/>
</dbReference>
<protein>
    <submittedName>
        <fullName evidence="6">Efflux RND transporter periplasmic adaptor subunit</fullName>
    </submittedName>
</protein>
<organism evidence="6 7">
    <name type="scientific">Shewanella septentrionalis</name>
    <dbReference type="NCBI Taxonomy" id="2952223"/>
    <lineage>
        <taxon>Bacteria</taxon>
        <taxon>Pseudomonadati</taxon>
        <taxon>Pseudomonadota</taxon>
        <taxon>Gammaproteobacteria</taxon>
        <taxon>Alteromonadales</taxon>
        <taxon>Shewanellaceae</taxon>
        <taxon>Shewanella</taxon>
    </lineage>
</organism>